<evidence type="ECO:0000313" key="3">
    <source>
        <dbReference type="Proteomes" id="UP000586093"/>
    </source>
</evidence>
<name>A0A839HNL0_9BURK</name>
<dbReference type="EMBL" id="JACIVI010000006">
    <property type="protein sequence ID" value="MBB1163052.1"/>
    <property type="molecule type" value="Genomic_DNA"/>
</dbReference>
<dbReference type="AlphaFoldDB" id="A0A839HNL0"/>
<dbReference type="PANTHER" id="PTHR30399:SF1">
    <property type="entry name" value="UTP PYROPHOSPHATASE"/>
    <property type="match status" value="1"/>
</dbReference>
<feature type="domain" description="YgjP-like metallopeptidase" evidence="1">
    <location>
        <begin position="66"/>
        <end position="278"/>
    </location>
</feature>
<dbReference type="InterPro" id="IPR002725">
    <property type="entry name" value="YgjP-like_metallopeptidase"/>
</dbReference>
<sequence>MTAVPGPADHAELQRQLPGLGEAGGAAQAAVPAAHALLVHPRARHAIVLGGLSIGYELVRVRRRSIGMVVTAEGLSVRAPRWVGLGDIEAALQAKARWLLGKLGEQGERQRRLAAGRIDWIDGACLPYLGETLVLRLDPKQRGLALREAAAGETPPGRRLLLGLPPQADAVQVRDAVQAWLMKEARRVFLERLAHYAPTLGVQVRRLALSSAQTRWGSASADGSIRLNWRLIHFSLATLDYVVVHELAHLRHMDHSPRFWEVVRGVLPDFDQARAALRDPVLPAFD</sequence>
<proteinExistence type="predicted"/>
<dbReference type="RefSeq" id="WP_182665607.1">
    <property type="nucleotide sequence ID" value="NZ_JACIVI010000006.1"/>
</dbReference>
<organism evidence="2 3">
    <name type="scientific">Aquariibacter albus</name>
    <dbReference type="NCBI Taxonomy" id="2759899"/>
    <lineage>
        <taxon>Bacteria</taxon>
        <taxon>Pseudomonadati</taxon>
        <taxon>Pseudomonadota</taxon>
        <taxon>Betaproteobacteria</taxon>
        <taxon>Burkholderiales</taxon>
        <taxon>Sphaerotilaceae</taxon>
        <taxon>Aquariibacter</taxon>
    </lineage>
</organism>
<reference evidence="2 3" key="1">
    <citation type="submission" date="2020-08" db="EMBL/GenBank/DDBJ databases">
        <title>Aquariorum lacteus gen. nov., sp. nov., a new member of the family Comamonadaceae, isolated from freshwater aquarium.</title>
        <authorList>
            <person name="Chun S.-J."/>
        </authorList>
    </citation>
    <scope>NUCLEOTIDE SEQUENCE [LARGE SCALE GENOMIC DNA]</scope>
    <source>
        <strain evidence="2 3">SJAQ100</strain>
    </source>
</reference>
<dbReference type="Proteomes" id="UP000586093">
    <property type="component" value="Unassembled WGS sequence"/>
</dbReference>
<comment type="caution">
    <text evidence="2">The sequence shown here is derived from an EMBL/GenBank/DDBJ whole genome shotgun (WGS) entry which is preliminary data.</text>
</comment>
<dbReference type="Gene3D" id="3.30.2010.10">
    <property type="entry name" value="Metalloproteases ('zincins'), catalytic domain"/>
    <property type="match status" value="1"/>
</dbReference>
<dbReference type="CDD" id="cd07344">
    <property type="entry name" value="M48_yhfN_like"/>
    <property type="match status" value="1"/>
</dbReference>
<gene>
    <name evidence="2" type="ORF">H4F90_13850</name>
</gene>
<protein>
    <submittedName>
        <fullName evidence="2">M48 family metallopeptidase</fullName>
    </submittedName>
</protein>
<evidence type="ECO:0000259" key="1">
    <source>
        <dbReference type="Pfam" id="PF01863"/>
    </source>
</evidence>
<accession>A0A839HNL0</accession>
<evidence type="ECO:0000313" key="2">
    <source>
        <dbReference type="EMBL" id="MBB1163052.1"/>
    </source>
</evidence>
<dbReference type="PANTHER" id="PTHR30399">
    <property type="entry name" value="UNCHARACTERIZED PROTEIN YGJP"/>
    <property type="match status" value="1"/>
</dbReference>
<dbReference type="InterPro" id="IPR053136">
    <property type="entry name" value="UTP_pyrophosphatase-like"/>
</dbReference>
<keyword evidence="3" id="KW-1185">Reference proteome</keyword>
<dbReference type="Pfam" id="PF01863">
    <property type="entry name" value="YgjP-like"/>
    <property type="match status" value="1"/>
</dbReference>